<dbReference type="InterPro" id="IPR005238">
    <property type="entry name" value="ComB-like"/>
</dbReference>
<evidence type="ECO:0000256" key="5">
    <source>
        <dbReference type="ARBA" id="ARBA00022801"/>
    </source>
</evidence>
<comment type="cofactor">
    <cofactor evidence="1 8">
        <name>Mg(2+)</name>
        <dbReference type="ChEBI" id="CHEBI:18420"/>
    </cofactor>
</comment>
<proteinExistence type="inferred from homology"/>
<comment type="caution">
    <text evidence="9">The sequence shown here is derived from an EMBL/GenBank/DDBJ whole genome shotgun (WGS) entry which is preliminary data.</text>
</comment>
<evidence type="ECO:0000313" key="10">
    <source>
        <dbReference type="Proteomes" id="UP000237819"/>
    </source>
</evidence>
<dbReference type="AlphaFoldDB" id="A0A2S8GNL9"/>
<evidence type="ECO:0000256" key="2">
    <source>
        <dbReference type="ARBA" id="ARBA00009997"/>
    </source>
</evidence>
<evidence type="ECO:0000256" key="8">
    <source>
        <dbReference type="HAMAP-Rule" id="MF_00490"/>
    </source>
</evidence>
<evidence type="ECO:0000256" key="7">
    <source>
        <dbReference type="ARBA" id="ARBA00033711"/>
    </source>
</evidence>
<dbReference type="Pfam" id="PF04029">
    <property type="entry name" value="2-ph_phosp"/>
    <property type="match status" value="1"/>
</dbReference>
<dbReference type="InterPro" id="IPR036702">
    <property type="entry name" value="ComB-like_sf"/>
</dbReference>
<dbReference type="SUPFAM" id="SSF142823">
    <property type="entry name" value="ComB-like"/>
    <property type="match status" value="1"/>
</dbReference>
<protein>
    <recommendedName>
        <fullName evidence="4 8">Probable 2-phosphosulfolactate phosphatase</fullName>
        <ecNumber evidence="3 8">3.1.3.71</ecNumber>
    </recommendedName>
</protein>
<dbReference type="GO" id="GO:0050532">
    <property type="term" value="F:2-phosphosulfolactate phosphatase activity"/>
    <property type="evidence" value="ECO:0007669"/>
    <property type="project" value="UniProtKB-UniRule"/>
</dbReference>
<dbReference type="GO" id="GO:0050545">
    <property type="term" value="F:sulfopyruvate decarboxylase activity"/>
    <property type="evidence" value="ECO:0007669"/>
    <property type="project" value="TreeGrafter"/>
</dbReference>
<dbReference type="OrthoDB" id="4913at2"/>
<name>A0A2S8GNL9_9BACT</name>
<evidence type="ECO:0000313" key="9">
    <source>
        <dbReference type="EMBL" id="PQO46043.1"/>
    </source>
</evidence>
<keyword evidence="5 8" id="KW-0378">Hydrolase</keyword>
<evidence type="ECO:0000256" key="3">
    <source>
        <dbReference type="ARBA" id="ARBA00012953"/>
    </source>
</evidence>
<comment type="catalytic activity">
    <reaction evidence="7 8">
        <text>(2R)-O-phospho-3-sulfolactate + H2O = (2R)-3-sulfolactate + phosphate</text>
        <dbReference type="Rhea" id="RHEA:23416"/>
        <dbReference type="ChEBI" id="CHEBI:15377"/>
        <dbReference type="ChEBI" id="CHEBI:15597"/>
        <dbReference type="ChEBI" id="CHEBI:43474"/>
        <dbReference type="ChEBI" id="CHEBI:58738"/>
        <dbReference type="EC" id="3.1.3.71"/>
    </reaction>
</comment>
<gene>
    <name evidence="8" type="primary">comB</name>
    <name evidence="9" type="ORF">C5Y93_10700</name>
</gene>
<evidence type="ECO:0000256" key="6">
    <source>
        <dbReference type="ARBA" id="ARBA00022842"/>
    </source>
</evidence>
<dbReference type="PANTHER" id="PTHR37311:SF1">
    <property type="entry name" value="2-PHOSPHOSULFOLACTATE PHOSPHATASE-RELATED"/>
    <property type="match status" value="1"/>
</dbReference>
<keyword evidence="6 8" id="KW-0460">Magnesium</keyword>
<dbReference type="EMBL" id="PUHZ01000011">
    <property type="protein sequence ID" value="PQO46043.1"/>
    <property type="molecule type" value="Genomic_DNA"/>
</dbReference>
<dbReference type="Gene3D" id="3.90.1560.10">
    <property type="entry name" value="ComB-like"/>
    <property type="match status" value="1"/>
</dbReference>
<accession>A0A2S8GNL9</accession>
<reference evidence="9 10" key="1">
    <citation type="submission" date="2018-02" db="EMBL/GenBank/DDBJ databases">
        <title>Comparative genomes isolates from brazilian mangrove.</title>
        <authorList>
            <person name="Araujo J.E."/>
            <person name="Taketani R.G."/>
            <person name="Silva M.C.P."/>
            <person name="Loureco M.V."/>
            <person name="Andreote F.D."/>
        </authorList>
    </citation>
    <scope>NUCLEOTIDE SEQUENCE [LARGE SCALE GENOMIC DNA]</scope>
    <source>
        <strain evidence="9 10">Nap-Phe MGV</strain>
    </source>
</reference>
<dbReference type="EC" id="3.1.3.71" evidence="3 8"/>
<evidence type="ECO:0000256" key="1">
    <source>
        <dbReference type="ARBA" id="ARBA00001946"/>
    </source>
</evidence>
<dbReference type="PANTHER" id="PTHR37311">
    <property type="entry name" value="2-PHOSPHOSULFOLACTATE PHOSPHATASE-RELATED"/>
    <property type="match status" value="1"/>
</dbReference>
<sequence length="302" mass="32792">MIEWVLLLPVIPLRPLSGDNSHGEHSTGCYASNHRFVINNRTLPTRRENSLRTQRIDVYLLPALLGSADLSGTVAVVIDVLRATTTITHALANGAECVVPCQTIEEAQALRTDHPAALLGGERGGKKIPGFDLGNSPAEYSREVVAGKKVLFTTTNGTKAMQACRAADEIWIASFVNLTAVCNRLTEHPQIHIVCAGTDGEITREDVLLAGAIVDHLSTDAPSPIELNDQAQIATDAWQEAKQGLTSVSLAERLKMSRGGRNVLRIGLENDIEIAATVDKFELVPRLNPRTWEIRRGEPTTE</sequence>
<dbReference type="GO" id="GO:0000287">
    <property type="term" value="F:magnesium ion binding"/>
    <property type="evidence" value="ECO:0007669"/>
    <property type="project" value="UniProtKB-UniRule"/>
</dbReference>
<organism evidence="9 10">
    <name type="scientific">Blastopirellula marina</name>
    <dbReference type="NCBI Taxonomy" id="124"/>
    <lineage>
        <taxon>Bacteria</taxon>
        <taxon>Pseudomonadati</taxon>
        <taxon>Planctomycetota</taxon>
        <taxon>Planctomycetia</taxon>
        <taxon>Pirellulales</taxon>
        <taxon>Pirellulaceae</taxon>
        <taxon>Blastopirellula</taxon>
    </lineage>
</organism>
<comment type="similarity">
    <text evidence="2 8">Belongs to the ComB family.</text>
</comment>
<dbReference type="HAMAP" id="MF_00490">
    <property type="entry name" value="ComB"/>
    <property type="match status" value="1"/>
</dbReference>
<evidence type="ECO:0000256" key="4">
    <source>
        <dbReference type="ARBA" id="ARBA00021948"/>
    </source>
</evidence>
<dbReference type="Proteomes" id="UP000237819">
    <property type="component" value="Unassembled WGS sequence"/>
</dbReference>
<dbReference type="FunFam" id="3.90.1560.10:FF:000001">
    <property type="entry name" value="Probable 2-phosphosulfolactate phosphatase"/>
    <property type="match status" value="1"/>
</dbReference>